<dbReference type="RefSeq" id="WP_006746032.1">
    <property type="nucleotide sequence ID" value="NZ_CP007029.1"/>
</dbReference>
<dbReference type="HOGENOM" id="CLU_129906_1_2_6"/>
<evidence type="ECO:0000256" key="5">
    <source>
        <dbReference type="ARBA" id="ARBA00036735"/>
    </source>
</evidence>
<keyword evidence="3" id="KW-0964">Secreted</keyword>
<dbReference type="PANTHER" id="PTHR11954:SF6">
    <property type="entry name" value="MACROPHAGE MIGRATION INHIBITORY FACTOR"/>
    <property type="match status" value="1"/>
</dbReference>
<dbReference type="EC" id="5.3.2.1" evidence="8"/>
<dbReference type="InterPro" id="IPR001398">
    <property type="entry name" value="Macrophage_inhib_fac"/>
</dbReference>
<reference evidence="12 13" key="1">
    <citation type="submission" date="2013-12" db="EMBL/GenBank/DDBJ databases">
        <authorList>
            <consortium name="DOE Joint Genome Institute"/>
            <person name="Muyzer G."/>
            <person name="Huntemann M."/>
            <person name="Han J."/>
            <person name="Chen A."/>
            <person name="Kyrpides N."/>
            <person name="Mavromatis K."/>
            <person name="Markowitz V."/>
            <person name="Palaniappan K."/>
            <person name="Ivanova N."/>
            <person name="Schaumberg A."/>
            <person name="Pati A."/>
            <person name="Liolios K."/>
            <person name="Nordberg H.P."/>
            <person name="Cantor M.N."/>
            <person name="Hua S.X."/>
            <person name="Woyke T."/>
        </authorList>
    </citation>
    <scope>NUCLEOTIDE SEQUENCE [LARGE SCALE GENOMIC DNA]</scope>
    <source>
        <strain evidence="12 13">ARh 1</strain>
    </source>
</reference>
<keyword evidence="13" id="KW-1185">Reference proteome</keyword>
<name>W0DJH1_9GAMM</name>
<comment type="subcellular location">
    <subcellularLocation>
        <location evidence="1">Secreted</location>
    </subcellularLocation>
</comment>
<evidence type="ECO:0000256" key="10">
    <source>
        <dbReference type="ARBA" id="ARBA00041912"/>
    </source>
</evidence>
<organism evidence="12 13">
    <name type="scientific">Thioalkalivibrio paradoxus ARh 1</name>
    <dbReference type="NCBI Taxonomy" id="713585"/>
    <lineage>
        <taxon>Bacteria</taxon>
        <taxon>Pseudomonadati</taxon>
        <taxon>Pseudomonadota</taxon>
        <taxon>Gammaproteobacteria</taxon>
        <taxon>Chromatiales</taxon>
        <taxon>Ectothiorhodospiraceae</taxon>
        <taxon>Thioalkalivibrio</taxon>
    </lineage>
</organism>
<dbReference type="EMBL" id="CP007029">
    <property type="protein sequence ID" value="AHE97387.1"/>
    <property type="molecule type" value="Genomic_DNA"/>
</dbReference>
<dbReference type="Pfam" id="PF01187">
    <property type="entry name" value="MIF"/>
    <property type="match status" value="1"/>
</dbReference>
<dbReference type="STRING" id="713585.THITH_02825"/>
<gene>
    <name evidence="12" type="ORF">THITH_02825</name>
</gene>
<dbReference type="GO" id="GO:0005615">
    <property type="term" value="C:extracellular space"/>
    <property type="evidence" value="ECO:0007669"/>
    <property type="project" value="UniProtKB-KW"/>
</dbReference>
<keyword evidence="2" id="KW-0202">Cytokine</keyword>
<accession>W0DJH1</accession>
<dbReference type="PANTHER" id="PTHR11954">
    <property type="entry name" value="D-DOPACHROME DECARBOXYLASE"/>
    <property type="match status" value="1"/>
</dbReference>
<dbReference type="InterPro" id="IPR014347">
    <property type="entry name" value="Tautomerase/MIF_sf"/>
</dbReference>
<comment type="catalytic activity">
    <reaction evidence="5">
        <text>3-phenylpyruvate = enol-phenylpyruvate</text>
        <dbReference type="Rhea" id="RHEA:17097"/>
        <dbReference type="ChEBI" id="CHEBI:16815"/>
        <dbReference type="ChEBI" id="CHEBI:18005"/>
        <dbReference type="EC" id="5.3.2.1"/>
    </reaction>
</comment>
<dbReference type="Proteomes" id="UP000005289">
    <property type="component" value="Chromosome"/>
</dbReference>
<evidence type="ECO:0000313" key="12">
    <source>
        <dbReference type="EMBL" id="AHE97387.1"/>
    </source>
</evidence>
<evidence type="ECO:0000256" key="1">
    <source>
        <dbReference type="ARBA" id="ARBA00004613"/>
    </source>
</evidence>
<protein>
    <recommendedName>
        <fullName evidence="11">L-dopachrome isomerase</fullName>
        <ecNumber evidence="8">5.3.2.1</ecNumber>
        <ecNumber evidence="7">5.3.3.12</ecNumber>
    </recommendedName>
    <alternativeName>
        <fullName evidence="9">L-dopachrome tautomerase</fullName>
    </alternativeName>
    <alternativeName>
        <fullName evidence="10">Phenylpyruvate tautomerase</fullName>
    </alternativeName>
</protein>
<evidence type="ECO:0000256" key="4">
    <source>
        <dbReference type="ARBA" id="ARBA00023235"/>
    </source>
</evidence>
<evidence type="ECO:0000256" key="11">
    <source>
        <dbReference type="ARBA" id="ARBA00042730"/>
    </source>
</evidence>
<dbReference type="EC" id="5.3.3.12" evidence="7"/>
<evidence type="ECO:0000313" key="13">
    <source>
        <dbReference type="Proteomes" id="UP000005289"/>
    </source>
</evidence>
<evidence type="ECO:0000256" key="6">
    <source>
        <dbReference type="ARBA" id="ARBA00036823"/>
    </source>
</evidence>
<dbReference type="AlphaFoldDB" id="W0DJH1"/>
<dbReference type="OrthoDB" id="5769863at2"/>
<dbReference type="GO" id="GO:0005125">
    <property type="term" value="F:cytokine activity"/>
    <property type="evidence" value="ECO:0007669"/>
    <property type="project" value="UniProtKB-KW"/>
</dbReference>
<evidence type="ECO:0000256" key="8">
    <source>
        <dbReference type="ARBA" id="ARBA00039086"/>
    </source>
</evidence>
<evidence type="ECO:0000256" key="2">
    <source>
        <dbReference type="ARBA" id="ARBA00022514"/>
    </source>
</evidence>
<keyword evidence="4" id="KW-0413">Isomerase</keyword>
<evidence type="ECO:0000256" key="7">
    <source>
        <dbReference type="ARBA" id="ARBA00038932"/>
    </source>
</evidence>
<dbReference type="GO" id="GO:0004167">
    <property type="term" value="F:dopachrome isomerase activity"/>
    <property type="evidence" value="ECO:0007669"/>
    <property type="project" value="UniProtKB-EC"/>
</dbReference>
<dbReference type="Gene3D" id="3.30.429.10">
    <property type="entry name" value="Macrophage Migration Inhibitory Factor"/>
    <property type="match status" value="1"/>
</dbReference>
<evidence type="ECO:0000256" key="9">
    <source>
        <dbReference type="ARBA" id="ARBA00041631"/>
    </source>
</evidence>
<sequence length="113" mass="12507">MPLLSVETNVPLPADPSPLTEEFSAAVARWLGKPEGYVMVRLVHNAAMRFAGSTEPLAYCELKSIGLPEARTRELSEALCTGLQERLGVAPNRVYIEFSDARRQLWGWNGSTF</sequence>
<evidence type="ECO:0000256" key="3">
    <source>
        <dbReference type="ARBA" id="ARBA00022525"/>
    </source>
</evidence>
<proteinExistence type="predicted"/>
<dbReference type="SUPFAM" id="SSF55331">
    <property type="entry name" value="Tautomerase/MIF"/>
    <property type="match status" value="1"/>
</dbReference>
<comment type="catalytic activity">
    <reaction evidence="6">
        <text>L-dopachrome = 5,6-dihydroxyindole-2-carboxylate</text>
        <dbReference type="Rhea" id="RHEA:13041"/>
        <dbReference type="ChEBI" id="CHEBI:16875"/>
        <dbReference type="ChEBI" id="CHEBI:57509"/>
        <dbReference type="EC" id="5.3.3.12"/>
    </reaction>
</comment>
<dbReference type="GO" id="GO:0050178">
    <property type="term" value="F:phenylpyruvate tautomerase activity"/>
    <property type="evidence" value="ECO:0007669"/>
    <property type="project" value="UniProtKB-EC"/>
</dbReference>
<dbReference type="KEGG" id="tti:THITH_02825"/>